<dbReference type="RefSeq" id="WP_013810062.1">
    <property type="nucleotide sequence ID" value="NC_015565.1"/>
</dbReference>
<keyword evidence="5 9" id="KW-0784">Thiamine biosynthesis</keyword>
<evidence type="ECO:0000256" key="6">
    <source>
        <dbReference type="ARBA" id="ARBA00047334"/>
    </source>
</evidence>
<feature type="binding site" evidence="9">
    <location>
        <position position="132"/>
    </location>
    <ligand>
        <name>4-amino-2-methyl-5-(diphosphooxymethyl)pyrimidine</name>
        <dbReference type="ChEBI" id="CHEBI:57841"/>
    </ligand>
</feature>
<comment type="pathway">
    <text evidence="1 9">Cofactor biosynthesis; thiamine diphosphate biosynthesis; thiamine phosphate from 4-amino-2-methyl-5-diphosphomethylpyrimidine and 4-methyl-5-(2-phosphoethyl)-thiazole: step 1/1.</text>
</comment>
<dbReference type="KEGG" id="dca:Desca_1207"/>
<evidence type="ECO:0000256" key="7">
    <source>
        <dbReference type="ARBA" id="ARBA00047851"/>
    </source>
</evidence>
<proteinExistence type="inferred from homology"/>
<feature type="domain" description="Thiamine phosphate synthase/TenI" evidence="10">
    <location>
        <begin position="3"/>
        <end position="182"/>
    </location>
</feature>
<protein>
    <recommendedName>
        <fullName evidence="9">Thiamine-phosphate synthase</fullName>
        <shortName evidence="9">TP synthase</shortName>
        <shortName evidence="9">TPS</shortName>
        <ecNumber evidence="9">2.5.1.3</ecNumber>
    </recommendedName>
    <alternativeName>
        <fullName evidence="9">Thiamine-phosphate pyrophosphorylase</fullName>
        <shortName evidence="9">TMP pyrophosphorylase</shortName>
        <shortName evidence="9">TMP-PPase</shortName>
    </alternativeName>
</protein>
<comment type="catalytic activity">
    <reaction evidence="8 9">
        <text>2-[(2R,5Z)-2-carboxy-4-methylthiazol-5(2H)-ylidene]ethyl phosphate + 4-amino-2-methyl-5-(diphosphooxymethyl)pyrimidine + 2 H(+) = thiamine phosphate + CO2 + diphosphate</text>
        <dbReference type="Rhea" id="RHEA:47844"/>
        <dbReference type="ChEBI" id="CHEBI:15378"/>
        <dbReference type="ChEBI" id="CHEBI:16526"/>
        <dbReference type="ChEBI" id="CHEBI:33019"/>
        <dbReference type="ChEBI" id="CHEBI:37575"/>
        <dbReference type="ChEBI" id="CHEBI:57841"/>
        <dbReference type="ChEBI" id="CHEBI:62899"/>
        <dbReference type="EC" id="2.5.1.3"/>
    </reaction>
</comment>
<evidence type="ECO:0000256" key="1">
    <source>
        <dbReference type="ARBA" id="ARBA00005165"/>
    </source>
</evidence>
<dbReference type="GO" id="GO:0000287">
    <property type="term" value="F:magnesium ion binding"/>
    <property type="evidence" value="ECO:0007669"/>
    <property type="project" value="UniProtKB-UniRule"/>
</dbReference>
<comment type="cofactor">
    <cofactor evidence="9">
        <name>Mg(2+)</name>
        <dbReference type="ChEBI" id="CHEBI:18420"/>
    </cofactor>
    <text evidence="9">Binds 1 Mg(2+) ion per subunit.</text>
</comment>
<comment type="catalytic activity">
    <reaction evidence="7 9">
        <text>2-(2-carboxy-4-methylthiazol-5-yl)ethyl phosphate + 4-amino-2-methyl-5-(diphosphooxymethyl)pyrimidine + 2 H(+) = thiamine phosphate + CO2 + diphosphate</text>
        <dbReference type="Rhea" id="RHEA:47848"/>
        <dbReference type="ChEBI" id="CHEBI:15378"/>
        <dbReference type="ChEBI" id="CHEBI:16526"/>
        <dbReference type="ChEBI" id="CHEBI:33019"/>
        <dbReference type="ChEBI" id="CHEBI:37575"/>
        <dbReference type="ChEBI" id="CHEBI:57841"/>
        <dbReference type="ChEBI" id="CHEBI:62890"/>
        <dbReference type="EC" id="2.5.1.3"/>
    </reaction>
</comment>
<dbReference type="GO" id="GO:0009229">
    <property type="term" value="P:thiamine diphosphate biosynthetic process"/>
    <property type="evidence" value="ECO:0007669"/>
    <property type="project" value="UniProtKB-UniRule"/>
</dbReference>
<dbReference type="InterPro" id="IPR036206">
    <property type="entry name" value="ThiamineP_synth_sf"/>
</dbReference>
<dbReference type="Proteomes" id="UP000009226">
    <property type="component" value="Chromosome"/>
</dbReference>
<reference evidence="11 12" key="1">
    <citation type="submission" date="2011-05" db="EMBL/GenBank/DDBJ databases">
        <title>Complete sequence of Desulfotomaculum carboxydivorans CO-1-SRB.</title>
        <authorList>
            <consortium name="US DOE Joint Genome Institute"/>
            <person name="Lucas S."/>
            <person name="Han J."/>
            <person name="Lapidus A."/>
            <person name="Cheng J.-F."/>
            <person name="Goodwin L."/>
            <person name="Pitluck S."/>
            <person name="Peters L."/>
            <person name="Mikhailova N."/>
            <person name="Lu M."/>
            <person name="Han C."/>
            <person name="Tapia R."/>
            <person name="Land M."/>
            <person name="Hauser L."/>
            <person name="Kyrpides N."/>
            <person name="Ivanova N."/>
            <person name="Pagani I."/>
            <person name="Stams A."/>
            <person name="Plugge C."/>
            <person name="Muyzer G."/>
            <person name="Kuever J."/>
            <person name="Parshina S."/>
            <person name="Ivanova A."/>
            <person name="Nazina T."/>
            <person name="Woyke T."/>
        </authorList>
    </citation>
    <scope>NUCLEOTIDE SEQUENCE [LARGE SCALE GENOMIC DNA]</scope>
    <source>
        <strain evidence="12">DSM 14880 / VKM B-2319 / CO-1-SRB</strain>
    </source>
</reference>
<gene>
    <name evidence="9" type="primary">thiE</name>
    <name evidence="11" type="ordered locus">Desca_1207</name>
</gene>
<dbReference type="InterPro" id="IPR013785">
    <property type="entry name" value="Aldolase_TIM"/>
</dbReference>
<evidence type="ECO:0000313" key="11">
    <source>
        <dbReference type="EMBL" id="AEF94068.1"/>
    </source>
</evidence>
<dbReference type="Pfam" id="PF02581">
    <property type="entry name" value="TMP-TENI"/>
    <property type="match status" value="1"/>
</dbReference>
<dbReference type="GO" id="GO:0005737">
    <property type="term" value="C:cytoplasm"/>
    <property type="evidence" value="ECO:0007669"/>
    <property type="project" value="TreeGrafter"/>
</dbReference>
<dbReference type="EC" id="2.5.1.3" evidence="9"/>
<dbReference type="EMBL" id="CP002736">
    <property type="protein sequence ID" value="AEF94068.1"/>
    <property type="molecule type" value="Genomic_DNA"/>
</dbReference>
<dbReference type="SUPFAM" id="SSF51391">
    <property type="entry name" value="Thiamin phosphate synthase"/>
    <property type="match status" value="1"/>
</dbReference>
<accession>F6B413</accession>
<dbReference type="AlphaFoldDB" id="F6B413"/>
<dbReference type="GO" id="GO:0009228">
    <property type="term" value="P:thiamine biosynthetic process"/>
    <property type="evidence" value="ECO:0007669"/>
    <property type="project" value="UniProtKB-KW"/>
</dbReference>
<dbReference type="PANTHER" id="PTHR20857:SF15">
    <property type="entry name" value="THIAMINE-PHOSPHATE SYNTHASE"/>
    <property type="match status" value="1"/>
</dbReference>
<dbReference type="InterPro" id="IPR022998">
    <property type="entry name" value="ThiamineP_synth_TenI"/>
</dbReference>
<evidence type="ECO:0000256" key="9">
    <source>
        <dbReference type="HAMAP-Rule" id="MF_00097"/>
    </source>
</evidence>
<comment type="catalytic activity">
    <reaction evidence="6 9">
        <text>4-methyl-5-(2-phosphooxyethyl)-thiazole + 4-amino-2-methyl-5-(diphosphooxymethyl)pyrimidine + H(+) = thiamine phosphate + diphosphate</text>
        <dbReference type="Rhea" id="RHEA:22328"/>
        <dbReference type="ChEBI" id="CHEBI:15378"/>
        <dbReference type="ChEBI" id="CHEBI:33019"/>
        <dbReference type="ChEBI" id="CHEBI:37575"/>
        <dbReference type="ChEBI" id="CHEBI:57841"/>
        <dbReference type="ChEBI" id="CHEBI:58296"/>
        <dbReference type="EC" id="2.5.1.3"/>
    </reaction>
</comment>
<dbReference type="InterPro" id="IPR034291">
    <property type="entry name" value="TMP_synthase"/>
</dbReference>
<evidence type="ECO:0000256" key="4">
    <source>
        <dbReference type="ARBA" id="ARBA00022842"/>
    </source>
</evidence>
<feature type="binding site" evidence="9">
    <location>
        <position position="65"/>
    </location>
    <ligand>
        <name>Mg(2+)</name>
        <dbReference type="ChEBI" id="CHEBI:18420"/>
    </ligand>
</feature>
<dbReference type="eggNOG" id="COG0352">
    <property type="taxonomic scope" value="Bacteria"/>
</dbReference>
<evidence type="ECO:0000256" key="3">
    <source>
        <dbReference type="ARBA" id="ARBA00022723"/>
    </source>
</evidence>
<dbReference type="CDD" id="cd00564">
    <property type="entry name" value="TMP_TenI"/>
    <property type="match status" value="1"/>
</dbReference>
<organism evidence="11 12">
    <name type="scientific">Desulfotomaculum nigrificans (strain DSM 14880 / VKM B-2319 / CO-1-SRB)</name>
    <name type="common">Desulfotomaculum carboxydivorans</name>
    <dbReference type="NCBI Taxonomy" id="868595"/>
    <lineage>
        <taxon>Bacteria</taxon>
        <taxon>Bacillati</taxon>
        <taxon>Bacillota</taxon>
        <taxon>Clostridia</taxon>
        <taxon>Eubacteriales</taxon>
        <taxon>Desulfotomaculaceae</taxon>
        <taxon>Desulfotomaculum</taxon>
    </lineage>
</organism>
<dbReference type="GO" id="GO:0004789">
    <property type="term" value="F:thiamine-phosphate diphosphorylase activity"/>
    <property type="evidence" value="ECO:0007669"/>
    <property type="project" value="UniProtKB-UniRule"/>
</dbReference>
<evidence type="ECO:0000259" key="10">
    <source>
        <dbReference type="Pfam" id="PF02581"/>
    </source>
</evidence>
<comment type="caution">
    <text evidence="9">Lacks conserved residue(s) required for the propagation of feature annotation.</text>
</comment>
<feature type="binding site" evidence="9">
    <location>
        <position position="159"/>
    </location>
    <ligand>
        <name>2-[(2R,5Z)-2-carboxy-4-methylthiazol-5(2H)-ylidene]ethyl phosphate</name>
        <dbReference type="ChEBI" id="CHEBI:62899"/>
    </ligand>
</feature>
<dbReference type="Gene3D" id="3.20.20.70">
    <property type="entry name" value="Aldolase class I"/>
    <property type="match status" value="1"/>
</dbReference>
<dbReference type="PANTHER" id="PTHR20857">
    <property type="entry name" value="THIAMINE-PHOSPHATE PYROPHOSPHORYLASE"/>
    <property type="match status" value="1"/>
</dbReference>
<keyword evidence="3 9" id="KW-0479">Metal-binding</keyword>
<comment type="similarity">
    <text evidence="9">Belongs to the thiamine-phosphate synthase family.</text>
</comment>
<name>F6B413_DESCC</name>
<feature type="binding site" evidence="9">
    <location>
        <position position="103"/>
    </location>
    <ligand>
        <name>4-amino-2-methyl-5-(diphosphooxymethyl)pyrimidine</name>
        <dbReference type="ChEBI" id="CHEBI:57841"/>
    </ligand>
</feature>
<evidence type="ECO:0000313" key="12">
    <source>
        <dbReference type="Proteomes" id="UP000009226"/>
    </source>
</evidence>
<dbReference type="HOGENOM" id="CLU_018272_3_4_9"/>
<keyword evidence="2 9" id="KW-0808">Transferase</keyword>
<comment type="function">
    <text evidence="9">Condenses 4-methyl-5-(beta-hydroxyethyl)thiazole monophosphate (THZ-P) and 2-methyl-4-amino-5-hydroxymethyl pyrimidine pyrophosphate (HMP-PP) to form thiamine monophosphate (TMP).</text>
</comment>
<dbReference type="STRING" id="868595.Desca_1207"/>
<dbReference type="UniPathway" id="UPA00060">
    <property type="reaction ID" value="UER00141"/>
</dbReference>
<evidence type="ECO:0000256" key="5">
    <source>
        <dbReference type="ARBA" id="ARBA00022977"/>
    </source>
</evidence>
<evidence type="ECO:0000256" key="8">
    <source>
        <dbReference type="ARBA" id="ARBA00047883"/>
    </source>
</evidence>
<sequence length="201" mass="21115">MQLYLVTNRKQCLLPLPEVVRQAAGAGVNGIILREKDLTSRELYELALPIRKITGETGTTLIVADRLEVAMAVQADGVLLGYSSLPPGVVKQTIGYRGEIWASVHSPAEARQAQQNGATALVAGHIFTTDCKPGLNPKGISFLKEILAQVTIPVIAIGGITSSTAPSLIGSGAAGVAVMSYINNAQEPSLATRKLLAVCTR</sequence>
<evidence type="ECO:0000256" key="2">
    <source>
        <dbReference type="ARBA" id="ARBA00022679"/>
    </source>
</evidence>
<keyword evidence="4 9" id="KW-0460">Magnesium</keyword>
<keyword evidence="12" id="KW-1185">Reference proteome</keyword>
<dbReference type="HAMAP" id="MF_00097">
    <property type="entry name" value="TMP_synthase"/>
    <property type="match status" value="1"/>
</dbReference>